<keyword evidence="7 10" id="KW-0460">Magnesium</keyword>
<reference evidence="13 14" key="1">
    <citation type="submission" date="2023-08" db="EMBL/GenBank/DDBJ databases">
        <title>Black Yeasts Isolated from many extreme environments.</title>
        <authorList>
            <person name="Coleine C."/>
            <person name="Stajich J.E."/>
            <person name="Selbmann L."/>
        </authorList>
    </citation>
    <scope>NUCLEOTIDE SEQUENCE [LARGE SCALE GENOMIC DNA]</scope>
    <source>
        <strain evidence="13 14">CCFEE 5885</strain>
    </source>
</reference>
<evidence type="ECO:0000256" key="5">
    <source>
        <dbReference type="ARBA" id="ARBA00022801"/>
    </source>
</evidence>
<evidence type="ECO:0000256" key="6">
    <source>
        <dbReference type="ARBA" id="ARBA00022837"/>
    </source>
</evidence>
<dbReference type="SUPFAM" id="SSF56529">
    <property type="entry name" value="FAH"/>
    <property type="match status" value="1"/>
</dbReference>
<dbReference type="InterPro" id="IPR011234">
    <property type="entry name" value="Fumarylacetoacetase-like_C"/>
</dbReference>
<dbReference type="PANTHER" id="PTHR43069:SF2">
    <property type="entry name" value="FUMARYLACETOACETASE"/>
    <property type="match status" value="1"/>
</dbReference>
<keyword evidence="6 10" id="KW-0106">Calcium</keyword>
<evidence type="ECO:0000256" key="7">
    <source>
        <dbReference type="ARBA" id="ARBA00022842"/>
    </source>
</evidence>
<keyword evidence="8 10" id="KW-0828">Tyrosine catabolism</keyword>
<evidence type="ECO:0000256" key="4">
    <source>
        <dbReference type="ARBA" id="ARBA00022723"/>
    </source>
</evidence>
<comment type="catalytic activity">
    <reaction evidence="10">
        <text>4-fumarylacetoacetate + H2O = acetoacetate + fumarate + H(+)</text>
        <dbReference type="Rhea" id="RHEA:10244"/>
        <dbReference type="ChEBI" id="CHEBI:13705"/>
        <dbReference type="ChEBI" id="CHEBI:15377"/>
        <dbReference type="ChEBI" id="CHEBI:15378"/>
        <dbReference type="ChEBI" id="CHEBI:18034"/>
        <dbReference type="ChEBI" id="CHEBI:29806"/>
        <dbReference type="EC" id="3.7.1.2"/>
    </reaction>
</comment>
<evidence type="ECO:0000259" key="12">
    <source>
        <dbReference type="Pfam" id="PF09298"/>
    </source>
</evidence>
<evidence type="ECO:0000256" key="1">
    <source>
        <dbReference type="ARBA" id="ARBA00004782"/>
    </source>
</evidence>
<protein>
    <recommendedName>
        <fullName evidence="3 10">Fumarylacetoacetase</fullName>
        <ecNumber evidence="3 10">3.7.1.2</ecNumber>
    </recommendedName>
    <alternativeName>
        <fullName evidence="10">Fumarylacetoacetate hydrolase</fullName>
    </alternativeName>
</protein>
<feature type="domain" description="Fumarylacetoacetase-like C-terminal" evidence="11">
    <location>
        <begin position="159"/>
        <end position="398"/>
    </location>
</feature>
<dbReference type="InterPro" id="IPR036663">
    <property type="entry name" value="Fumarylacetoacetase_C_sf"/>
</dbReference>
<keyword evidence="4 10" id="KW-0479">Metal-binding</keyword>
<comment type="pathway">
    <text evidence="1 10">Amino-acid degradation; L-phenylalanine degradation; acetoacetate and fumarate from L-phenylalanine: step 6/6.</text>
</comment>
<sequence>MASWVNVPEDSDFSLDNLPYGIFSTSHLSPRIGVAIGDQVLDLRDLAGAGVFDGLDFNTDTLQQATLNDYASQGCAVHRKVRLRLQELLRHDTTSGDVLRDHGQLRDRCLVSLEQAEMHLPMVIGDYTDHFIGLPHAKTSAEFLKPGSTIEELIPSFWDAPSAYHGRSSTVVVSGTPIHRPKGQTRVDGRTVSGFCQKLDFEVEFAAFISTGNEFGSSIAVDEAEDHIFGFVLLNDWSARDLQKNELAPFTSKNFATTISPWIVPLEALEHFRTTPTNGNRVLPDYLVQKKANSAYDIPVHATLGVDGHKYHVAECNTNNVVFSVAQMIAHHSRGGCALRPGDLLATGTISGPSKEREGCLMELSYSGTKPYTLSDNSDSSKTIQRTYLEDGDEVTFTSQLKHSDGRGNVGFGLCQGRILSGK</sequence>
<evidence type="ECO:0000256" key="9">
    <source>
        <dbReference type="ARBA" id="ARBA00023232"/>
    </source>
</evidence>
<dbReference type="NCBIfam" id="TIGR01266">
    <property type="entry name" value="fum_ac_acetase"/>
    <property type="match status" value="1"/>
</dbReference>
<feature type="domain" description="Fumarylacetoacetase N-terminal" evidence="12">
    <location>
        <begin position="17"/>
        <end position="121"/>
    </location>
</feature>
<accession>A0ABR0JWJ3</accession>
<dbReference type="Pfam" id="PF09298">
    <property type="entry name" value="FAA_hydrolase_N"/>
    <property type="match status" value="1"/>
</dbReference>
<dbReference type="SUPFAM" id="SSF63433">
    <property type="entry name" value="Fumarylacetoacetate hydrolase, FAH, N-terminal domain"/>
    <property type="match status" value="1"/>
</dbReference>
<evidence type="ECO:0000256" key="10">
    <source>
        <dbReference type="RuleBase" id="RU366008"/>
    </source>
</evidence>
<evidence type="ECO:0000256" key="2">
    <source>
        <dbReference type="ARBA" id="ARBA00010211"/>
    </source>
</evidence>
<dbReference type="InterPro" id="IPR015377">
    <property type="entry name" value="Fumarylacetoacetase_N"/>
</dbReference>
<comment type="similarity">
    <text evidence="2 10">Belongs to the FAH family.</text>
</comment>
<dbReference type="EMBL" id="JAVRRG010000274">
    <property type="protein sequence ID" value="KAK5074576.1"/>
    <property type="molecule type" value="Genomic_DNA"/>
</dbReference>
<evidence type="ECO:0000256" key="8">
    <source>
        <dbReference type="ARBA" id="ARBA00022878"/>
    </source>
</evidence>
<keyword evidence="5 10" id="KW-0378">Hydrolase</keyword>
<dbReference type="Proteomes" id="UP001345013">
    <property type="component" value="Unassembled WGS sequence"/>
</dbReference>
<dbReference type="EC" id="3.7.1.2" evidence="3 10"/>
<name>A0ABR0JWJ3_9EURO</name>
<gene>
    <name evidence="13" type="ORF">LTR24_010103</name>
</gene>
<organism evidence="13 14">
    <name type="scientific">Lithohypha guttulata</name>
    <dbReference type="NCBI Taxonomy" id="1690604"/>
    <lineage>
        <taxon>Eukaryota</taxon>
        <taxon>Fungi</taxon>
        <taxon>Dikarya</taxon>
        <taxon>Ascomycota</taxon>
        <taxon>Pezizomycotina</taxon>
        <taxon>Eurotiomycetes</taxon>
        <taxon>Chaetothyriomycetidae</taxon>
        <taxon>Chaetothyriales</taxon>
        <taxon>Trichomeriaceae</taxon>
        <taxon>Lithohypha</taxon>
    </lineage>
</organism>
<proteinExistence type="inferred from homology"/>
<dbReference type="Gene3D" id="2.30.30.230">
    <property type="entry name" value="Fumarylacetoacetase, N-terminal domain"/>
    <property type="match status" value="1"/>
</dbReference>
<dbReference type="PANTHER" id="PTHR43069">
    <property type="entry name" value="FUMARYLACETOACETASE"/>
    <property type="match status" value="1"/>
</dbReference>
<keyword evidence="9 10" id="KW-0585">Phenylalanine catabolism</keyword>
<dbReference type="Gene3D" id="3.90.850.10">
    <property type="entry name" value="Fumarylacetoacetase-like, C-terminal domain"/>
    <property type="match status" value="1"/>
</dbReference>
<evidence type="ECO:0000259" key="11">
    <source>
        <dbReference type="Pfam" id="PF01557"/>
    </source>
</evidence>
<dbReference type="InterPro" id="IPR005959">
    <property type="entry name" value="Fumarylacetoacetase"/>
</dbReference>
<comment type="caution">
    <text evidence="13">The sequence shown here is derived from an EMBL/GenBank/DDBJ whole genome shotgun (WGS) entry which is preliminary data.</text>
</comment>
<dbReference type="Pfam" id="PF01557">
    <property type="entry name" value="FAA_hydrolase"/>
    <property type="match status" value="1"/>
</dbReference>
<evidence type="ECO:0000313" key="14">
    <source>
        <dbReference type="Proteomes" id="UP001345013"/>
    </source>
</evidence>
<dbReference type="InterPro" id="IPR036462">
    <property type="entry name" value="Fumarylacetoacetase_N_sf"/>
</dbReference>
<comment type="cofactor">
    <cofactor evidence="10">
        <name>Mg(2+)</name>
        <dbReference type="ChEBI" id="CHEBI:18420"/>
    </cofactor>
    <cofactor evidence="10">
        <name>Ca(2+)</name>
        <dbReference type="ChEBI" id="CHEBI:29108"/>
    </cofactor>
</comment>
<evidence type="ECO:0000256" key="3">
    <source>
        <dbReference type="ARBA" id="ARBA00012094"/>
    </source>
</evidence>
<keyword evidence="14" id="KW-1185">Reference proteome</keyword>
<evidence type="ECO:0000313" key="13">
    <source>
        <dbReference type="EMBL" id="KAK5074576.1"/>
    </source>
</evidence>